<dbReference type="InterPro" id="IPR015854">
    <property type="entry name" value="ABC_transpr_LolD-like"/>
</dbReference>
<keyword evidence="2" id="KW-0547">Nucleotide-binding</keyword>
<accession>A0A0P7ZGX5</accession>
<organism evidence="2 3">
    <name type="scientific">Candidatus Methanoperedens nitratireducens</name>
    <dbReference type="NCBI Taxonomy" id="1392998"/>
    <lineage>
        <taxon>Archaea</taxon>
        <taxon>Methanobacteriati</taxon>
        <taxon>Methanobacteriota</taxon>
        <taxon>Stenosarchaea group</taxon>
        <taxon>Methanomicrobia</taxon>
        <taxon>Methanosarcinales</taxon>
        <taxon>ANME-2 cluster</taxon>
        <taxon>Candidatus Methanoperedentaceae</taxon>
        <taxon>Candidatus Methanoperedens</taxon>
    </lineage>
</organism>
<dbReference type="Pfam" id="PF00005">
    <property type="entry name" value="ABC_tran"/>
    <property type="match status" value="1"/>
</dbReference>
<evidence type="ECO:0000259" key="1">
    <source>
        <dbReference type="Pfam" id="PF00005"/>
    </source>
</evidence>
<dbReference type="InterPro" id="IPR003439">
    <property type="entry name" value="ABC_transporter-like_ATP-bd"/>
</dbReference>
<dbReference type="GO" id="GO:0005524">
    <property type="term" value="F:ATP binding"/>
    <property type="evidence" value="ECO:0007669"/>
    <property type="project" value="UniProtKB-KW"/>
</dbReference>
<dbReference type="GO" id="GO:0005886">
    <property type="term" value="C:plasma membrane"/>
    <property type="evidence" value="ECO:0007669"/>
    <property type="project" value="TreeGrafter"/>
</dbReference>
<sequence length="124" mass="13985">MIPHLTALENVMIAQYFHSIEDEKEAKEALVHVGMEHRLHHLPSQLSGGEQQRVCIARALINQPRIILADEPTGNLDKTNEEAVLDIFRKLHSEGRTIVIVTHNPEIGEIGDKIIQISHGEVKY</sequence>
<comment type="caution">
    <text evidence="2">The sequence shown here is derived from an EMBL/GenBank/DDBJ whole genome shotgun (WGS) entry which is preliminary data.</text>
</comment>
<dbReference type="GO" id="GO:0022857">
    <property type="term" value="F:transmembrane transporter activity"/>
    <property type="evidence" value="ECO:0007669"/>
    <property type="project" value="TreeGrafter"/>
</dbReference>
<dbReference type="AlphaFoldDB" id="A0A0P7ZGX5"/>
<dbReference type="Gene3D" id="3.40.50.300">
    <property type="entry name" value="P-loop containing nucleotide triphosphate hydrolases"/>
    <property type="match status" value="1"/>
</dbReference>
<keyword evidence="2" id="KW-0067">ATP-binding</keyword>
<dbReference type="PANTHER" id="PTHR24220:SF86">
    <property type="entry name" value="ABC TRANSPORTER ABCH.1"/>
    <property type="match status" value="1"/>
</dbReference>
<dbReference type="GO" id="GO:0016887">
    <property type="term" value="F:ATP hydrolysis activity"/>
    <property type="evidence" value="ECO:0007669"/>
    <property type="project" value="InterPro"/>
</dbReference>
<reference evidence="2 3" key="1">
    <citation type="submission" date="2015-09" db="EMBL/GenBank/DDBJ databases">
        <title>A metagenomics-based metabolic model of nitrate-dependent anaerobic oxidation of methane by Methanoperedens-like archaea.</title>
        <authorList>
            <person name="Arshad A."/>
            <person name="Speth D.R."/>
            <person name="De Graaf R.M."/>
            <person name="Op Den Camp H.J."/>
            <person name="Jetten M.S."/>
            <person name="Welte C.U."/>
        </authorList>
    </citation>
    <scope>NUCLEOTIDE SEQUENCE [LARGE SCALE GENOMIC DNA]</scope>
</reference>
<dbReference type="PANTHER" id="PTHR24220">
    <property type="entry name" value="IMPORT ATP-BINDING PROTEIN"/>
    <property type="match status" value="1"/>
</dbReference>
<dbReference type="EMBL" id="LKCM01000193">
    <property type="protein sequence ID" value="KPQ42941.1"/>
    <property type="molecule type" value="Genomic_DNA"/>
</dbReference>
<proteinExistence type="predicted"/>
<gene>
    <name evidence="2" type="ORF">MPEBLZ_02507</name>
</gene>
<feature type="domain" description="ABC transporter" evidence="1">
    <location>
        <begin position="2"/>
        <end position="73"/>
    </location>
</feature>
<name>A0A0P7ZGX5_9EURY</name>
<evidence type="ECO:0000313" key="2">
    <source>
        <dbReference type="EMBL" id="KPQ42941.1"/>
    </source>
</evidence>
<dbReference type="Proteomes" id="UP000050360">
    <property type="component" value="Unassembled WGS sequence"/>
</dbReference>
<dbReference type="InterPro" id="IPR027417">
    <property type="entry name" value="P-loop_NTPase"/>
</dbReference>
<evidence type="ECO:0000313" key="3">
    <source>
        <dbReference type="Proteomes" id="UP000050360"/>
    </source>
</evidence>
<dbReference type="SUPFAM" id="SSF52540">
    <property type="entry name" value="P-loop containing nucleoside triphosphate hydrolases"/>
    <property type="match status" value="1"/>
</dbReference>
<protein>
    <submittedName>
        <fullName evidence="2">ABC transporter ATP-binding protein</fullName>
    </submittedName>
</protein>